<dbReference type="EMBL" id="JABEVQ010000002">
    <property type="protein sequence ID" value="NWN90793.1"/>
    <property type="molecule type" value="Genomic_DNA"/>
</dbReference>
<dbReference type="Gene3D" id="2.40.160.20">
    <property type="match status" value="1"/>
</dbReference>
<proteinExistence type="predicted"/>
<evidence type="ECO:0000256" key="1">
    <source>
        <dbReference type="ARBA" id="ARBA00022729"/>
    </source>
</evidence>
<sequence>MNKVVRSAFTLLLVTAGFMSAQTALAQETSREGKHYAGLLVTAFNHRSIGSVSNETATGTGGTLVLGTHINNRFHAELRAGTGIRDADVPKGDLALSMDYFASWYIGLHYPVTDYANVYGQAGFSFMKGTGKLSHADEPRNAQFRELEGEFPDSSFGVGWILGLDLEILSDTYLVFEGGKLLKDTGTDANIFQFSTGLKYEF</sequence>
<protein>
    <submittedName>
        <fullName evidence="4">Porin family protein</fullName>
    </submittedName>
</protein>
<feature type="domain" description="Outer membrane protein beta-barrel" evidence="3">
    <location>
        <begin position="13"/>
        <end position="202"/>
    </location>
</feature>
<dbReference type="Proteomes" id="UP000536442">
    <property type="component" value="Unassembled WGS sequence"/>
</dbReference>
<organism evidence="4 5">
    <name type="scientific">Marinobacter adhaerens</name>
    <dbReference type="NCBI Taxonomy" id="1033846"/>
    <lineage>
        <taxon>Bacteria</taxon>
        <taxon>Pseudomonadati</taxon>
        <taxon>Pseudomonadota</taxon>
        <taxon>Gammaproteobacteria</taxon>
        <taxon>Pseudomonadales</taxon>
        <taxon>Marinobacteraceae</taxon>
        <taxon>Marinobacter</taxon>
    </lineage>
</organism>
<dbReference type="SUPFAM" id="SSF56925">
    <property type="entry name" value="OMPA-like"/>
    <property type="match status" value="1"/>
</dbReference>
<evidence type="ECO:0000259" key="3">
    <source>
        <dbReference type="Pfam" id="PF13505"/>
    </source>
</evidence>
<feature type="signal peptide" evidence="2">
    <location>
        <begin position="1"/>
        <end position="26"/>
    </location>
</feature>
<name>A0A851HP52_9GAMM</name>
<evidence type="ECO:0000313" key="5">
    <source>
        <dbReference type="Proteomes" id="UP000536442"/>
    </source>
</evidence>
<comment type="caution">
    <text evidence="4">The sequence shown here is derived from an EMBL/GenBank/DDBJ whole genome shotgun (WGS) entry which is preliminary data.</text>
</comment>
<dbReference type="InterPro" id="IPR027385">
    <property type="entry name" value="Beta-barrel_OMP"/>
</dbReference>
<evidence type="ECO:0000256" key="2">
    <source>
        <dbReference type="SAM" id="SignalP"/>
    </source>
</evidence>
<keyword evidence="5" id="KW-1185">Reference proteome</keyword>
<reference evidence="4 5" key="1">
    <citation type="submission" date="2020-03" db="EMBL/GenBank/DDBJ databases">
        <title>Metagenomic, metatranscriptomic, and metabolomic analyses revealed the key microbes and metabolic features during the fermentation of ganjang, Korean traditional soy sauce.</title>
        <authorList>
            <person name="Chun B.H."/>
            <person name="Jeon C.O."/>
        </authorList>
    </citation>
    <scope>NUCLEOTIDE SEQUENCE [LARGE SCALE GENOMIC DNA]</scope>
    <source>
        <strain evidence="4 5">KG14</strain>
    </source>
</reference>
<dbReference type="Pfam" id="PF13505">
    <property type="entry name" value="OMP_b-brl"/>
    <property type="match status" value="1"/>
</dbReference>
<evidence type="ECO:0000313" key="4">
    <source>
        <dbReference type="EMBL" id="NWN90793.1"/>
    </source>
</evidence>
<feature type="chain" id="PRO_5032724904" evidence="2">
    <location>
        <begin position="27"/>
        <end position="202"/>
    </location>
</feature>
<keyword evidence="1 2" id="KW-0732">Signal</keyword>
<dbReference type="InterPro" id="IPR011250">
    <property type="entry name" value="OMP/PagP_B-barrel"/>
</dbReference>
<gene>
    <name evidence="4" type="ORF">HLV39_04685</name>
</gene>
<dbReference type="AlphaFoldDB" id="A0A851HP52"/>
<accession>A0A851HP52</accession>